<dbReference type="Proteomes" id="UP000237222">
    <property type="component" value="Unassembled WGS sequence"/>
</dbReference>
<dbReference type="InterPro" id="IPR000253">
    <property type="entry name" value="FHA_dom"/>
</dbReference>
<feature type="domain" description="FHA" evidence="1">
    <location>
        <begin position="23"/>
        <end position="72"/>
    </location>
</feature>
<dbReference type="PANTHER" id="PTHR23308">
    <property type="entry name" value="NUCLEAR INHIBITOR OF PROTEIN PHOSPHATASE-1"/>
    <property type="match status" value="1"/>
</dbReference>
<evidence type="ECO:0000313" key="3">
    <source>
        <dbReference type="Proteomes" id="UP000237222"/>
    </source>
</evidence>
<name>A0A2S4HE20_9GAMM</name>
<dbReference type="EMBL" id="PQGG01000031">
    <property type="protein sequence ID" value="POP51951.1"/>
    <property type="molecule type" value="Genomic_DNA"/>
</dbReference>
<reference evidence="2" key="1">
    <citation type="submission" date="2018-01" db="EMBL/GenBank/DDBJ databases">
        <authorList>
            <person name="Yu X.-D."/>
        </authorList>
    </citation>
    <scope>NUCLEOTIDE SEQUENCE</scope>
    <source>
        <strain evidence="2">ZX-21</strain>
    </source>
</reference>
<protein>
    <recommendedName>
        <fullName evidence="1">FHA domain-containing protein</fullName>
    </recommendedName>
</protein>
<sequence length="217" mass="23350">MAKLVLSFQGRVLEDFPLNKERLSIGRAPDNDICIENLAVSGRHAAIETVLKDSFLIDLGSTNGTFVNGGAITRHHLKNGDYITIGKHSLTYHGEAYSSGDAEVEKTIAMRPSAKPAAAAPIPMIGKLQVQNGGSAGREMTLNKPLSKLGKAGFQVAAISRRQQDYYLEHIEGKDGRTPKLNGIEIGLQPRQLSSGDVVEIAGTQLKFVMVAAPQEM</sequence>
<organism evidence="2 3">
    <name type="scientific">Zhongshania marina</name>
    <dbReference type="NCBI Taxonomy" id="2304603"/>
    <lineage>
        <taxon>Bacteria</taxon>
        <taxon>Pseudomonadati</taxon>
        <taxon>Pseudomonadota</taxon>
        <taxon>Gammaproteobacteria</taxon>
        <taxon>Cellvibrionales</taxon>
        <taxon>Spongiibacteraceae</taxon>
        <taxon>Zhongshania</taxon>
    </lineage>
</organism>
<dbReference type="SUPFAM" id="SSF49879">
    <property type="entry name" value="SMAD/FHA domain"/>
    <property type="match status" value="1"/>
</dbReference>
<dbReference type="RefSeq" id="WP_103684934.1">
    <property type="nucleotide sequence ID" value="NZ_PQGG01000031.1"/>
</dbReference>
<comment type="caution">
    <text evidence="2">The sequence shown here is derived from an EMBL/GenBank/DDBJ whole genome shotgun (WGS) entry which is preliminary data.</text>
</comment>
<evidence type="ECO:0000259" key="1">
    <source>
        <dbReference type="PROSITE" id="PS50006"/>
    </source>
</evidence>
<gene>
    <name evidence="2" type="ORF">C0068_13150</name>
</gene>
<accession>A0A2S4HE20</accession>
<dbReference type="InterPro" id="IPR050923">
    <property type="entry name" value="Cell_Proc_Reg/RNA_Proc"/>
</dbReference>
<dbReference type="Gene3D" id="2.60.200.20">
    <property type="match status" value="1"/>
</dbReference>
<dbReference type="PROSITE" id="PS50006">
    <property type="entry name" value="FHA_DOMAIN"/>
    <property type="match status" value="1"/>
</dbReference>
<dbReference type="Pfam" id="PF00498">
    <property type="entry name" value="FHA"/>
    <property type="match status" value="1"/>
</dbReference>
<proteinExistence type="predicted"/>
<dbReference type="CDD" id="cd00060">
    <property type="entry name" value="FHA"/>
    <property type="match status" value="1"/>
</dbReference>
<evidence type="ECO:0000313" key="2">
    <source>
        <dbReference type="EMBL" id="POP51951.1"/>
    </source>
</evidence>
<dbReference type="OrthoDB" id="5953293at2"/>
<dbReference type="InterPro" id="IPR008984">
    <property type="entry name" value="SMAD_FHA_dom_sf"/>
</dbReference>
<dbReference type="AlphaFoldDB" id="A0A2S4HE20"/>
<dbReference type="SMART" id="SM00240">
    <property type="entry name" value="FHA"/>
    <property type="match status" value="1"/>
</dbReference>